<keyword evidence="10 14" id="KW-0408">Iron</keyword>
<dbReference type="PRINTS" id="PR00463">
    <property type="entry name" value="EP450I"/>
</dbReference>
<evidence type="ECO:0000256" key="14">
    <source>
        <dbReference type="PIRSR" id="PIRSR602401-1"/>
    </source>
</evidence>
<evidence type="ECO:0000256" key="10">
    <source>
        <dbReference type="ARBA" id="ARBA00023004"/>
    </source>
</evidence>
<dbReference type="PROSITE" id="PS00086">
    <property type="entry name" value="CYTOCHROME_P450"/>
    <property type="match status" value="1"/>
</dbReference>
<dbReference type="GO" id="GO:0005506">
    <property type="term" value="F:iron ion binding"/>
    <property type="evidence" value="ECO:0007669"/>
    <property type="project" value="InterPro"/>
</dbReference>
<evidence type="ECO:0000256" key="8">
    <source>
        <dbReference type="ARBA" id="ARBA00022989"/>
    </source>
</evidence>
<keyword evidence="17" id="KW-1185">Reference proteome</keyword>
<dbReference type="SUPFAM" id="SSF48264">
    <property type="entry name" value="Cytochrome P450"/>
    <property type="match status" value="1"/>
</dbReference>
<keyword evidence="8" id="KW-1133">Transmembrane helix</keyword>
<keyword evidence="7 14" id="KW-0479">Metal-binding</keyword>
<protein>
    <submittedName>
        <fullName evidence="16">Uncharacterized protein</fullName>
    </submittedName>
</protein>
<evidence type="ECO:0000256" key="12">
    <source>
        <dbReference type="ARBA" id="ARBA00023136"/>
    </source>
</evidence>
<keyword evidence="13" id="KW-0284">Flavonoid biosynthesis</keyword>
<dbReference type="Proteomes" id="UP001231189">
    <property type="component" value="Unassembled WGS sequence"/>
</dbReference>
<dbReference type="Gene3D" id="1.10.630.10">
    <property type="entry name" value="Cytochrome P450"/>
    <property type="match status" value="1"/>
</dbReference>
<dbReference type="InterPro" id="IPR001128">
    <property type="entry name" value="Cyt_P450"/>
</dbReference>
<evidence type="ECO:0000256" key="9">
    <source>
        <dbReference type="ARBA" id="ARBA00023002"/>
    </source>
</evidence>
<gene>
    <name evidence="16" type="ORF">QYE76_033877</name>
</gene>
<evidence type="ECO:0000313" key="16">
    <source>
        <dbReference type="EMBL" id="KAK1610204.1"/>
    </source>
</evidence>
<proteinExistence type="inferred from homology"/>
<keyword evidence="9 15" id="KW-0560">Oxidoreductase</keyword>
<comment type="similarity">
    <text evidence="4 15">Belongs to the cytochrome P450 family.</text>
</comment>
<dbReference type="PANTHER" id="PTHR47944:SF17">
    <property type="entry name" value="3,9-DIHYDROXYPTEROCARPAN 6A-MONOOXYGENASE"/>
    <property type="match status" value="1"/>
</dbReference>
<dbReference type="GO" id="GO:0009813">
    <property type="term" value="P:flavonoid biosynthetic process"/>
    <property type="evidence" value="ECO:0007669"/>
    <property type="project" value="UniProtKB-KW"/>
</dbReference>
<evidence type="ECO:0000256" key="1">
    <source>
        <dbReference type="ARBA" id="ARBA00001971"/>
    </source>
</evidence>
<dbReference type="GO" id="GO:0016020">
    <property type="term" value="C:membrane"/>
    <property type="evidence" value="ECO:0007669"/>
    <property type="project" value="UniProtKB-SubCell"/>
</dbReference>
<comment type="pathway">
    <text evidence="3">Secondary metabolite biosynthesis; flavonoid biosynthesis.</text>
</comment>
<dbReference type="InterPro" id="IPR036396">
    <property type="entry name" value="Cyt_P450_sf"/>
</dbReference>
<evidence type="ECO:0000256" key="7">
    <source>
        <dbReference type="ARBA" id="ARBA00022723"/>
    </source>
</evidence>
<evidence type="ECO:0000256" key="4">
    <source>
        <dbReference type="ARBA" id="ARBA00010617"/>
    </source>
</evidence>
<dbReference type="AlphaFoldDB" id="A0AAD8VKP6"/>
<evidence type="ECO:0000256" key="11">
    <source>
        <dbReference type="ARBA" id="ARBA00023033"/>
    </source>
</evidence>
<keyword evidence="5 14" id="KW-0349">Heme</keyword>
<evidence type="ECO:0000256" key="2">
    <source>
        <dbReference type="ARBA" id="ARBA00004167"/>
    </source>
</evidence>
<accession>A0AAD8VKP6</accession>
<comment type="caution">
    <text evidence="16">The sequence shown here is derived from an EMBL/GenBank/DDBJ whole genome shotgun (WGS) entry which is preliminary data.</text>
</comment>
<dbReference type="InterPro" id="IPR002401">
    <property type="entry name" value="Cyt_P450_E_grp-I"/>
</dbReference>
<dbReference type="InterPro" id="IPR017972">
    <property type="entry name" value="Cyt_P450_CS"/>
</dbReference>
<dbReference type="FunFam" id="1.10.630.10:FF:000019">
    <property type="entry name" value="Cytochrome P450 family protein"/>
    <property type="match status" value="1"/>
</dbReference>
<evidence type="ECO:0000256" key="6">
    <source>
        <dbReference type="ARBA" id="ARBA00022692"/>
    </source>
</evidence>
<dbReference type="EMBL" id="JAUUTY010000007">
    <property type="protein sequence ID" value="KAK1610204.1"/>
    <property type="molecule type" value="Genomic_DNA"/>
</dbReference>
<evidence type="ECO:0000256" key="3">
    <source>
        <dbReference type="ARBA" id="ARBA00004966"/>
    </source>
</evidence>
<dbReference type="GO" id="GO:0004497">
    <property type="term" value="F:monooxygenase activity"/>
    <property type="evidence" value="ECO:0007669"/>
    <property type="project" value="UniProtKB-KW"/>
</dbReference>
<keyword evidence="11 15" id="KW-0503">Monooxygenase</keyword>
<dbReference type="GO" id="GO:0020037">
    <property type="term" value="F:heme binding"/>
    <property type="evidence" value="ECO:0007669"/>
    <property type="project" value="InterPro"/>
</dbReference>
<dbReference type="GO" id="GO:0016705">
    <property type="term" value="F:oxidoreductase activity, acting on paired donors, with incorporation or reduction of molecular oxygen"/>
    <property type="evidence" value="ECO:0007669"/>
    <property type="project" value="InterPro"/>
</dbReference>
<organism evidence="16 17">
    <name type="scientific">Lolium multiflorum</name>
    <name type="common">Italian ryegrass</name>
    <name type="synonym">Lolium perenne subsp. multiflorum</name>
    <dbReference type="NCBI Taxonomy" id="4521"/>
    <lineage>
        <taxon>Eukaryota</taxon>
        <taxon>Viridiplantae</taxon>
        <taxon>Streptophyta</taxon>
        <taxon>Embryophyta</taxon>
        <taxon>Tracheophyta</taxon>
        <taxon>Spermatophyta</taxon>
        <taxon>Magnoliopsida</taxon>
        <taxon>Liliopsida</taxon>
        <taxon>Poales</taxon>
        <taxon>Poaceae</taxon>
        <taxon>BOP clade</taxon>
        <taxon>Pooideae</taxon>
        <taxon>Poodae</taxon>
        <taxon>Poeae</taxon>
        <taxon>Poeae Chloroplast Group 2 (Poeae type)</taxon>
        <taxon>Loliodinae</taxon>
        <taxon>Loliinae</taxon>
        <taxon>Lolium</taxon>
    </lineage>
</organism>
<dbReference type="PANTHER" id="PTHR47944">
    <property type="entry name" value="CYTOCHROME P450 98A9"/>
    <property type="match status" value="1"/>
</dbReference>
<evidence type="ECO:0000313" key="17">
    <source>
        <dbReference type="Proteomes" id="UP001231189"/>
    </source>
</evidence>
<dbReference type="PRINTS" id="PR00385">
    <property type="entry name" value="P450"/>
</dbReference>
<feature type="binding site" description="axial binding residue" evidence="14">
    <location>
        <position position="604"/>
    </location>
    <ligand>
        <name>heme</name>
        <dbReference type="ChEBI" id="CHEBI:30413"/>
    </ligand>
    <ligandPart>
        <name>Fe</name>
        <dbReference type="ChEBI" id="CHEBI:18248"/>
    </ligandPart>
</feature>
<keyword evidence="12" id="KW-0472">Membrane</keyword>
<reference evidence="16" key="1">
    <citation type="submission" date="2023-07" db="EMBL/GenBank/DDBJ databases">
        <title>A chromosome-level genome assembly of Lolium multiflorum.</title>
        <authorList>
            <person name="Chen Y."/>
            <person name="Copetti D."/>
            <person name="Kolliker R."/>
            <person name="Studer B."/>
        </authorList>
    </citation>
    <scope>NUCLEOTIDE SEQUENCE</scope>
    <source>
        <strain evidence="16">02402/16</strain>
        <tissue evidence="16">Leaf</tissue>
    </source>
</reference>
<sequence length="664" mass="71731">MVVDAGTTAVKAIRSLPPLLRLARSVRALLERCLLVLLFNGGAPLGKSAGGGWRGFGQMVDGSGRHLRGGVATTPDPELKVLGEHLHDGSLPPADVFFGSRSSSSELVSAAALQRLCARGFFSSRWFASSCGFCPPATAGGSVRGGGFGIGEDGTPARMVSDNAAPLLVASLLAATALLLLTFLRRSGSKHGRLPPSPLALPLIGHLHLIRPPPHRALDRIVARYGPLVYLRLGPSTHCVVIGSADAARDVLKFEGSIPERPVKAVTRHLAYESAGFAFAPYGPHWRFMKRLCMSELLGPRTIEQLRPVRAAELAGVISAASVAAARGETIDMSRELIRMSNNAIMRMVATELPGDMADAARDCAKQVAELVGAFNIEDYVALCRGWDLQGLGRRTRAVHSRFDALLEAMIKTKEKDRPEGRGKGKTKDLLDIVMDAAADPAADVKLTRDNIKAFVLDIFTAGSDTTATTVEWMLAELLNHPACLAKLREELDAVVGRNRLVGELDVAQMPYLQAVLKETLRLRPPAVFALRETTEPIHVRGYTIPAKTSVFFNIFSIGRDAAWWEEPLEFRPERFMPGGAGEAVDLKGQHMQLMPFGSGRRACPGMGLAMQAVPAFLAALVQCFNWEVPNPPLDMEEEAGLVTARKQHLVILPTQRLHPMPLP</sequence>
<evidence type="ECO:0000256" key="5">
    <source>
        <dbReference type="ARBA" id="ARBA00022617"/>
    </source>
</evidence>
<comment type="subcellular location">
    <subcellularLocation>
        <location evidence="2">Membrane</location>
        <topology evidence="2">Single-pass membrane protein</topology>
    </subcellularLocation>
</comment>
<keyword evidence="6" id="KW-0812">Transmembrane</keyword>
<evidence type="ECO:0000256" key="15">
    <source>
        <dbReference type="RuleBase" id="RU000461"/>
    </source>
</evidence>
<name>A0AAD8VKP6_LOLMU</name>
<evidence type="ECO:0000256" key="13">
    <source>
        <dbReference type="ARBA" id="ARBA00023241"/>
    </source>
</evidence>
<dbReference type="Pfam" id="PF00067">
    <property type="entry name" value="p450"/>
    <property type="match status" value="1"/>
</dbReference>
<comment type="cofactor">
    <cofactor evidence="1 14">
        <name>heme</name>
        <dbReference type="ChEBI" id="CHEBI:30413"/>
    </cofactor>
</comment>